<dbReference type="OrthoDB" id="7473440at2"/>
<dbReference type="Proteomes" id="UP001055303">
    <property type="component" value="Unassembled WGS sequence"/>
</dbReference>
<sequence length="91" mass="10133">MTDPFPDRKPEARKLGVREFRTNITAVLREAQRGNSFVITSRGEVVAEIHPPSVATRPRRVPGTLRGRIRLASDFDVLPPDILAAMEGEPE</sequence>
<dbReference type="EMBL" id="CABFVH010000010">
    <property type="protein sequence ID" value="VUF12411.1"/>
    <property type="molecule type" value="Genomic_DNA"/>
</dbReference>
<proteinExistence type="predicted"/>
<protein>
    <recommendedName>
        <fullName evidence="5">Antitoxin</fullName>
    </recommendedName>
</protein>
<dbReference type="AlphaFoldDB" id="A0A564FYE3"/>
<evidence type="ECO:0000313" key="3">
    <source>
        <dbReference type="Proteomes" id="UP000401717"/>
    </source>
</evidence>
<accession>A0A564FYE3</accession>
<evidence type="ECO:0000313" key="2">
    <source>
        <dbReference type="EMBL" id="VUF12411.1"/>
    </source>
</evidence>
<keyword evidence="4" id="KW-1185">Reference proteome</keyword>
<evidence type="ECO:0000313" key="4">
    <source>
        <dbReference type="Proteomes" id="UP001055303"/>
    </source>
</evidence>
<gene>
    <name evidence="1" type="ORF">IFDJLNFL_0034</name>
    <name evidence="2" type="ORF">MTDSW087_02102</name>
</gene>
<reference evidence="1" key="3">
    <citation type="submission" date="2021-08" db="EMBL/GenBank/DDBJ databases">
        <authorList>
            <person name="Tani A."/>
            <person name="Ola A."/>
            <person name="Ogura Y."/>
            <person name="Katsura K."/>
            <person name="Hayashi T."/>
        </authorList>
    </citation>
    <scope>NUCLEOTIDE SEQUENCE</scope>
    <source>
        <strain evidence="1">DSM 22415</strain>
    </source>
</reference>
<reference evidence="1" key="2">
    <citation type="journal article" date="2021" name="Front. Microbiol.">
        <title>Comprehensive Comparative Genomics and Phenotyping of Methylobacterium Species.</title>
        <authorList>
            <person name="Alessa O."/>
            <person name="Ogura Y."/>
            <person name="Fujitani Y."/>
            <person name="Takami H."/>
            <person name="Hayashi T."/>
            <person name="Sahin N."/>
            <person name="Tani A."/>
        </authorList>
    </citation>
    <scope>NUCLEOTIDE SEQUENCE</scope>
    <source>
        <strain evidence="1">DSM 22415</strain>
    </source>
</reference>
<evidence type="ECO:0000313" key="1">
    <source>
        <dbReference type="EMBL" id="GJD54166.1"/>
    </source>
</evidence>
<dbReference type="RefSeq" id="WP_144763519.1">
    <property type="nucleotide sequence ID" value="NZ_BPQI01000002.1"/>
</dbReference>
<name>A0A564FYE3_9HYPH</name>
<organism evidence="2 3">
    <name type="scientific">Methylobacterium dankookense</name>
    <dbReference type="NCBI Taxonomy" id="560405"/>
    <lineage>
        <taxon>Bacteria</taxon>
        <taxon>Pseudomonadati</taxon>
        <taxon>Pseudomonadota</taxon>
        <taxon>Alphaproteobacteria</taxon>
        <taxon>Hyphomicrobiales</taxon>
        <taxon>Methylobacteriaceae</taxon>
        <taxon>Methylobacterium</taxon>
    </lineage>
</organism>
<dbReference type="EMBL" id="BPQI01000002">
    <property type="protein sequence ID" value="GJD54166.1"/>
    <property type="molecule type" value="Genomic_DNA"/>
</dbReference>
<evidence type="ECO:0008006" key="5">
    <source>
        <dbReference type="Google" id="ProtNLM"/>
    </source>
</evidence>
<dbReference type="Proteomes" id="UP000401717">
    <property type="component" value="Unassembled WGS sequence"/>
</dbReference>
<reference evidence="2 3" key="1">
    <citation type="submission" date="2019-06" db="EMBL/GenBank/DDBJ databases">
        <authorList>
            <person name="Rodrigo-Torres L."/>
            <person name="Arahal R. D."/>
            <person name="Lucena T."/>
        </authorList>
    </citation>
    <scope>NUCLEOTIDE SEQUENCE [LARGE SCALE GENOMIC DNA]</scope>
    <source>
        <strain evidence="2 3">SW08-7</strain>
    </source>
</reference>